<protein>
    <recommendedName>
        <fullName evidence="2">Putative DnaT-like domain-containing protein</fullName>
    </recommendedName>
</protein>
<comment type="caution">
    <text evidence="3">The sequence shown here is derived from an EMBL/GenBank/DDBJ whole genome shotgun (WGS) entry which is preliminary data.</text>
</comment>
<sequence>MGMTATVTIGADTFTVYSLTSDPVADATSYHNVRIGAKSTAFLALTDDDDKKRTLVSASSWIDRSQEFSGTKSVAAQPRDWPRDGASCDGTSVTDGTTPDDIANATFWLAGAISSDNDADEGEGTGSNVRSAKAGSAKVEFFSQKSGNRLPTTAHDILACYNDRDLDSLGGTATGITGTSLGGIPRLAKFPNLDVSWTKVTGVNIKHGGESIISWEDERMNNVPVITRTLLRIARAVVASVDGEIYN</sequence>
<gene>
    <name evidence="3" type="ORF">LCGC14_2569880</name>
</gene>
<feature type="region of interest" description="Disordered" evidence="1">
    <location>
        <begin position="69"/>
        <end position="95"/>
    </location>
</feature>
<evidence type="ECO:0000259" key="2">
    <source>
        <dbReference type="Pfam" id="PF20557"/>
    </source>
</evidence>
<dbReference type="EMBL" id="LAZR01042641">
    <property type="protein sequence ID" value="KKL09034.1"/>
    <property type="molecule type" value="Genomic_DNA"/>
</dbReference>
<accession>A0A0F9AHG8</accession>
<feature type="domain" description="Putative DnaT-like" evidence="2">
    <location>
        <begin position="24"/>
        <end position="153"/>
    </location>
</feature>
<feature type="non-terminal residue" evidence="3">
    <location>
        <position position="247"/>
    </location>
</feature>
<evidence type="ECO:0000313" key="3">
    <source>
        <dbReference type="EMBL" id="KKL09034.1"/>
    </source>
</evidence>
<reference evidence="3" key="1">
    <citation type="journal article" date="2015" name="Nature">
        <title>Complex archaea that bridge the gap between prokaryotes and eukaryotes.</title>
        <authorList>
            <person name="Spang A."/>
            <person name="Saw J.H."/>
            <person name="Jorgensen S.L."/>
            <person name="Zaremba-Niedzwiedzka K."/>
            <person name="Martijn J."/>
            <person name="Lind A.E."/>
            <person name="van Eijk R."/>
            <person name="Schleper C."/>
            <person name="Guy L."/>
            <person name="Ettema T.J."/>
        </authorList>
    </citation>
    <scope>NUCLEOTIDE SEQUENCE</scope>
</reference>
<name>A0A0F9AHG8_9ZZZZ</name>
<organism evidence="3">
    <name type="scientific">marine sediment metagenome</name>
    <dbReference type="NCBI Taxonomy" id="412755"/>
    <lineage>
        <taxon>unclassified sequences</taxon>
        <taxon>metagenomes</taxon>
        <taxon>ecological metagenomes</taxon>
    </lineage>
</organism>
<proteinExistence type="predicted"/>
<dbReference type="Pfam" id="PF20557">
    <property type="entry name" value="DnaT_2"/>
    <property type="match status" value="1"/>
</dbReference>
<evidence type="ECO:0000256" key="1">
    <source>
        <dbReference type="SAM" id="MobiDB-lite"/>
    </source>
</evidence>
<dbReference type="AlphaFoldDB" id="A0A0F9AHG8"/>
<dbReference type="InterPro" id="IPR046787">
    <property type="entry name" value="DnaT_2"/>
</dbReference>